<dbReference type="Pfam" id="PF00023">
    <property type="entry name" value="Ank"/>
    <property type="match status" value="1"/>
</dbReference>
<dbReference type="PRINTS" id="PR01415">
    <property type="entry name" value="ANKYRIN"/>
</dbReference>
<feature type="repeat" description="ANK" evidence="1">
    <location>
        <begin position="86"/>
        <end position="118"/>
    </location>
</feature>
<feature type="repeat" description="ANK" evidence="1">
    <location>
        <begin position="119"/>
        <end position="151"/>
    </location>
</feature>
<gene>
    <name evidence="2" type="ORF">U0070_006329</name>
</gene>
<keyword evidence="1" id="KW-0040">ANK repeat</keyword>
<reference evidence="2 3" key="1">
    <citation type="journal article" date="2023" name="bioRxiv">
        <title>Conserved and derived expression patterns and positive selection on dental genes reveal complex evolutionary context of ever-growing rodent molars.</title>
        <authorList>
            <person name="Calamari Z.T."/>
            <person name="Song A."/>
            <person name="Cohen E."/>
            <person name="Akter M."/>
            <person name="Roy R.D."/>
            <person name="Hallikas O."/>
            <person name="Christensen M.M."/>
            <person name="Li P."/>
            <person name="Marangoni P."/>
            <person name="Jernvall J."/>
            <person name="Klein O.D."/>
        </authorList>
    </citation>
    <scope>NUCLEOTIDE SEQUENCE [LARGE SCALE GENOMIC DNA]</scope>
    <source>
        <strain evidence="2">V071</strain>
    </source>
</reference>
<dbReference type="Gene3D" id="1.25.40.20">
    <property type="entry name" value="Ankyrin repeat-containing domain"/>
    <property type="match status" value="2"/>
</dbReference>
<dbReference type="PROSITE" id="PS50297">
    <property type="entry name" value="ANK_REP_REGION"/>
    <property type="match status" value="3"/>
</dbReference>
<dbReference type="Pfam" id="PF12796">
    <property type="entry name" value="Ank_2"/>
    <property type="match status" value="1"/>
</dbReference>
<dbReference type="Proteomes" id="UP001488838">
    <property type="component" value="Unassembled WGS sequence"/>
</dbReference>
<dbReference type="InterPro" id="IPR036770">
    <property type="entry name" value="Ankyrin_rpt-contain_sf"/>
</dbReference>
<feature type="repeat" description="ANK" evidence="1">
    <location>
        <begin position="152"/>
        <end position="184"/>
    </location>
</feature>
<dbReference type="InterPro" id="IPR050657">
    <property type="entry name" value="Ankyrin_repeat_domain"/>
</dbReference>
<organism evidence="2 3">
    <name type="scientific">Myodes glareolus</name>
    <name type="common">Bank vole</name>
    <name type="synonym">Clethrionomys glareolus</name>
    <dbReference type="NCBI Taxonomy" id="447135"/>
    <lineage>
        <taxon>Eukaryota</taxon>
        <taxon>Metazoa</taxon>
        <taxon>Chordata</taxon>
        <taxon>Craniata</taxon>
        <taxon>Vertebrata</taxon>
        <taxon>Euteleostomi</taxon>
        <taxon>Mammalia</taxon>
        <taxon>Eutheria</taxon>
        <taxon>Euarchontoglires</taxon>
        <taxon>Glires</taxon>
        <taxon>Rodentia</taxon>
        <taxon>Myomorpha</taxon>
        <taxon>Muroidea</taxon>
        <taxon>Cricetidae</taxon>
        <taxon>Arvicolinae</taxon>
        <taxon>Myodes</taxon>
    </lineage>
</organism>
<evidence type="ECO:0000313" key="2">
    <source>
        <dbReference type="EMBL" id="KAK7820560.1"/>
    </source>
</evidence>
<keyword evidence="3" id="KW-1185">Reference proteome</keyword>
<comment type="caution">
    <text evidence="2">The sequence shown here is derived from an EMBL/GenBank/DDBJ whole genome shotgun (WGS) entry which is preliminary data.</text>
</comment>
<dbReference type="SMART" id="SM00248">
    <property type="entry name" value="ANK"/>
    <property type="match status" value="4"/>
</dbReference>
<name>A0AAW0J1G8_MYOGA</name>
<dbReference type="InterPro" id="IPR002110">
    <property type="entry name" value="Ankyrin_rpt"/>
</dbReference>
<accession>A0AAW0J1G8</accession>
<dbReference type="PROSITE" id="PS50088">
    <property type="entry name" value="ANK_REPEAT"/>
    <property type="match status" value="3"/>
</dbReference>
<evidence type="ECO:0000313" key="3">
    <source>
        <dbReference type="Proteomes" id="UP001488838"/>
    </source>
</evidence>
<evidence type="ECO:0000256" key="1">
    <source>
        <dbReference type="PROSITE-ProRule" id="PRU00023"/>
    </source>
</evidence>
<dbReference type="PANTHER" id="PTHR24147">
    <property type="entry name" value="ANKYRIN REPEAT DOMAIN 36-RELATED"/>
    <property type="match status" value="1"/>
</dbReference>
<dbReference type="AlphaFoldDB" id="A0AAW0J1G8"/>
<sequence length="195" mass="21258">MRRNIWSRKTGRAPGRSSTRLWTACLGFGCAGGDSPPVPRYLSGYCAVGQIHQAASVGAVDTVEHFLTNGVNGVNDTDKKNRFSYFHRTALHYACAHGQLGVVTLLIEWNCDINACDDDNCTPLIKASQHQHEECVVLLLQQGAEANAVDARGNTALHYAVHNKNTAIASQLLEHGANIEAKTKVKRSLLFPIHL</sequence>
<dbReference type="EMBL" id="JBBHLL010000071">
    <property type="protein sequence ID" value="KAK7820560.1"/>
    <property type="molecule type" value="Genomic_DNA"/>
</dbReference>
<dbReference type="SUPFAM" id="SSF48403">
    <property type="entry name" value="Ankyrin repeat"/>
    <property type="match status" value="1"/>
</dbReference>
<dbReference type="PANTHER" id="PTHR24147:SF64">
    <property type="entry name" value="ANKYRIN REPEAT DOMAIN-CONTAINING PROTEIN 19-RELATED"/>
    <property type="match status" value="1"/>
</dbReference>
<proteinExistence type="predicted"/>
<protein>
    <submittedName>
        <fullName evidence="2">Uncharacterized protein</fullName>
    </submittedName>
</protein>